<evidence type="ECO:0000256" key="5">
    <source>
        <dbReference type="ARBA" id="ARBA00022597"/>
    </source>
</evidence>
<gene>
    <name evidence="12" type="primary">ycjP_2</name>
    <name evidence="16" type="ORF">DW707_16730</name>
    <name evidence="15" type="ORF">DW813_02015</name>
    <name evidence="14" type="ORF">DWY29_15775</name>
    <name evidence="13" type="ORF">DWY96_16505</name>
    <name evidence="12" type="ORF">ERS852392_01199</name>
    <name evidence="11" type="ORF">RIL183_20681</name>
</gene>
<dbReference type="GO" id="GO:0042956">
    <property type="term" value="P:maltodextrin transmembrane transport"/>
    <property type="evidence" value="ECO:0007669"/>
    <property type="project" value="TreeGrafter"/>
</dbReference>
<feature type="transmembrane region" description="Helical" evidence="9">
    <location>
        <begin position="151"/>
        <end position="170"/>
    </location>
</feature>
<dbReference type="InterPro" id="IPR035906">
    <property type="entry name" value="MetI-like_sf"/>
</dbReference>
<evidence type="ECO:0000313" key="20">
    <source>
        <dbReference type="Proteomes" id="UP000283738"/>
    </source>
</evidence>
<dbReference type="PANTHER" id="PTHR32243">
    <property type="entry name" value="MALTOSE TRANSPORT SYSTEM PERMEASE-RELATED"/>
    <property type="match status" value="1"/>
</dbReference>
<reference evidence="17" key="1">
    <citation type="submission" date="2015-05" db="EMBL/GenBank/DDBJ databases">
        <authorList>
            <consortium name="Pathogen Informatics"/>
        </authorList>
    </citation>
    <scope>NUCLEOTIDE SEQUENCE [LARGE SCALE GENOMIC DNA]</scope>
    <source>
        <strain evidence="12 18">2789STDY5608835</strain>
        <strain evidence="17">L1-83</strain>
    </source>
</reference>
<keyword evidence="3 9" id="KW-0813">Transport</keyword>
<comment type="similarity">
    <text evidence="2">Belongs to the binding-protein-dependent transport system permease family. MalFG subfamily.</text>
</comment>
<dbReference type="Proteomes" id="UP000095395">
    <property type="component" value="Unassembled WGS sequence"/>
</dbReference>
<evidence type="ECO:0000313" key="15">
    <source>
        <dbReference type="EMBL" id="RHD06661.1"/>
    </source>
</evidence>
<feature type="transmembrane region" description="Helical" evidence="9">
    <location>
        <begin position="20"/>
        <end position="41"/>
    </location>
</feature>
<dbReference type="EMBL" id="CVRS01000068">
    <property type="protein sequence ID" value="CRL37666.1"/>
    <property type="molecule type" value="Genomic_DNA"/>
</dbReference>
<dbReference type="Proteomes" id="UP000286271">
    <property type="component" value="Unassembled WGS sequence"/>
</dbReference>
<evidence type="ECO:0000313" key="14">
    <source>
        <dbReference type="EMBL" id="RGR64561.1"/>
    </source>
</evidence>
<reference evidence="11" key="2">
    <citation type="submission" date="2015-05" db="EMBL/GenBank/DDBJ databases">
        <authorList>
            <person name="Wang D.B."/>
            <person name="Wang M."/>
        </authorList>
    </citation>
    <scope>NUCLEOTIDE SEQUENCE [LARGE SCALE GENOMIC DNA]</scope>
    <source>
        <strain evidence="11">L1-83</strain>
    </source>
</reference>
<evidence type="ECO:0000313" key="13">
    <source>
        <dbReference type="EMBL" id="RGQ43816.1"/>
    </source>
</evidence>
<organism evidence="11 17">
    <name type="scientific">Roseburia inulinivorans</name>
    <dbReference type="NCBI Taxonomy" id="360807"/>
    <lineage>
        <taxon>Bacteria</taxon>
        <taxon>Bacillati</taxon>
        <taxon>Bacillota</taxon>
        <taxon>Clostridia</taxon>
        <taxon>Lachnospirales</taxon>
        <taxon>Lachnospiraceae</taxon>
        <taxon>Roseburia</taxon>
    </lineage>
</organism>
<dbReference type="GO" id="GO:0015423">
    <property type="term" value="F:ABC-type maltose transporter activity"/>
    <property type="evidence" value="ECO:0007669"/>
    <property type="project" value="TreeGrafter"/>
</dbReference>
<dbReference type="EMBL" id="QRUN01000039">
    <property type="protein sequence ID" value="RGR64561.1"/>
    <property type="molecule type" value="Genomic_DNA"/>
</dbReference>
<dbReference type="InterPro" id="IPR000515">
    <property type="entry name" value="MetI-like"/>
</dbReference>
<evidence type="ECO:0000256" key="4">
    <source>
        <dbReference type="ARBA" id="ARBA00022475"/>
    </source>
</evidence>
<dbReference type="Proteomes" id="UP000049828">
    <property type="component" value="Unassembled WGS sequence"/>
</dbReference>
<keyword evidence="6 9" id="KW-0812">Transmembrane</keyword>
<feature type="transmembrane region" description="Helical" evidence="9">
    <location>
        <begin position="117"/>
        <end position="139"/>
    </location>
</feature>
<evidence type="ECO:0000313" key="16">
    <source>
        <dbReference type="EMBL" id="RHE91255.1"/>
    </source>
</evidence>
<dbReference type="InterPro" id="IPR050901">
    <property type="entry name" value="BP-dep_ABC_trans_perm"/>
</dbReference>
<dbReference type="SUPFAM" id="SSF161098">
    <property type="entry name" value="MetI-like"/>
    <property type="match status" value="1"/>
</dbReference>
<accession>A0A0M6WKW9</accession>
<dbReference type="STRING" id="360807.ERS852392_01199"/>
<evidence type="ECO:0000313" key="21">
    <source>
        <dbReference type="Proteomes" id="UP000285820"/>
    </source>
</evidence>
<keyword evidence="7 9" id="KW-1133">Transmembrane helix</keyword>
<dbReference type="EMBL" id="CYYR01000006">
    <property type="protein sequence ID" value="CUN72391.1"/>
    <property type="molecule type" value="Genomic_DNA"/>
</dbReference>
<evidence type="ECO:0000313" key="17">
    <source>
        <dbReference type="Proteomes" id="UP000049828"/>
    </source>
</evidence>
<feature type="domain" description="ABC transmembrane type-1" evidence="10">
    <location>
        <begin position="81"/>
        <end position="277"/>
    </location>
</feature>
<feature type="transmembrane region" description="Helical" evidence="9">
    <location>
        <begin position="254"/>
        <end position="276"/>
    </location>
</feature>
<comment type="subcellular location">
    <subcellularLocation>
        <location evidence="1 9">Cell membrane</location>
        <topology evidence="1 9">Multi-pass membrane protein</topology>
    </subcellularLocation>
</comment>
<protein>
    <submittedName>
        <fullName evidence="13">ABC transporter permease subunit</fullName>
    </submittedName>
    <submittedName>
        <fullName evidence="11">Carbohydrate ABC transporter membrane protein 2, CUT1 family (TC 3.A.1.1.-)</fullName>
    </submittedName>
    <submittedName>
        <fullName evidence="12">Inner membrane ABC transporter permease protein ycjP</fullName>
    </submittedName>
</protein>
<dbReference type="EMBL" id="QRTF01000057">
    <property type="protein sequence ID" value="RGQ43816.1"/>
    <property type="molecule type" value="Genomic_DNA"/>
</dbReference>
<evidence type="ECO:0000259" key="10">
    <source>
        <dbReference type="PROSITE" id="PS50928"/>
    </source>
</evidence>
<keyword evidence="5" id="KW-0762">Sugar transport</keyword>
<dbReference type="Proteomes" id="UP000283738">
    <property type="component" value="Unassembled WGS sequence"/>
</dbReference>
<feature type="transmembrane region" description="Helical" evidence="9">
    <location>
        <begin position="85"/>
        <end position="105"/>
    </location>
</feature>
<name>A0A0M6WKW9_9FIRM</name>
<dbReference type="PANTHER" id="PTHR32243:SF50">
    <property type="entry name" value="MALTOSE_MALTODEXTRIN TRANSPORT SYSTEM PERMEASE PROTEIN MALG"/>
    <property type="match status" value="1"/>
</dbReference>
<dbReference type="RefSeq" id="WP_055039614.1">
    <property type="nucleotide sequence ID" value="NZ_CAKZTK010000058.1"/>
</dbReference>
<evidence type="ECO:0000256" key="6">
    <source>
        <dbReference type="ARBA" id="ARBA00022692"/>
    </source>
</evidence>
<dbReference type="Pfam" id="PF00528">
    <property type="entry name" value="BPD_transp_1"/>
    <property type="match status" value="1"/>
</dbReference>
<reference evidence="19 20" key="3">
    <citation type="submission" date="2018-08" db="EMBL/GenBank/DDBJ databases">
        <title>A genome reference for cultivated species of the human gut microbiota.</title>
        <authorList>
            <person name="Zou Y."/>
            <person name="Xue W."/>
            <person name="Luo G."/>
        </authorList>
    </citation>
    <scope>NUCLEOTIDE SEQUENCE [LARGE SCALE GENOMIC DNA]</scope>
    <source>
        <strain evidence="14 21">AF24-4</strain>
        <strain evidence="13 20">AF28-15</strain>
        <strain evidence="16 22">AM27-11</strain>
        <strain evidence="15 19">AM32-8LB</strain>
    </source>
</reference>
<keyword evidence="8 9" id="KW-0472">Membrane</keyword>
<evidence type="ECO:0000256" key="2">
    <source>
        <dbReference type="ARBA" id="ARBA00009047"/>
    </source>
</evidence>
<evidence type="ECO:0000313" key="12">
    <source>
        <dbReference type="EMBL" id="CUN72391.1"/>
    </source>
</evidence>
<dbReference type="CDD" id="cd06261">
    <property type="entry name" value="TM_PBP2"/>
    <property type="match status" value="1"/>
</dbReference>
<dbReference type="Gene3D" id="1.10.3720.10">
    <property type="entry name" value="MetI-like"/>
    <property type="match status" value="1"/>
</dbReference>
<dbReference type="OrthoDB" id="9794684at2"/>
<evidence type="ECO:0000256" key="7">
    <source>
        <dbReference type="ARBA" id="ARBA00022989"/>
    </source>
</evidence>
<evidence type="ECO:0000256" key="3">
    <source>
        <dbReference type="ARBA" id="ARBA00022448"/>
    </source>
</evidence>
<dbReference type="AlphaFoldDB" id="A0A0M6WKW9"/>
<keyword evidence="17" id="KW-1185">Reference proteome</keyword>
<dbReference type="EMBL" id="QSIQ01000001">
    <property type="protein sequence ID" value="RHD06661.1"/>
    <property type="molecule type" value="Genomic_DNA"/>
</dbReference>
<evidence type="ECO:0000313" key="18">
    <source>
        <dbReference type="Proteomes" id="UP000095395"/>
    </source>
</evidence>
<dbReference type="EMBL" id="QSKW01000042">
    <property type="protein sequence ID" value="RHE91255.1"/>
    <property type="molecule type" value="Genomic_DNA"/>
</dbReference>
<evidence type="ECO:0000256" key="1">
    <source>
        <dbReference type="ARBA" id="ARBA00004651"/>
    </source>
</evidence>
<dbReference type="Proteomes" id="UP000266391">
    <property type="component" value="Unassembled WGS sequence"/>
</dbReference>
<evidence type="ECO:0000256" key="9">
    <source>
        <dbReference type="RuleBase" id="RU363032"/>
    </source>
</evidence>
<sequence length="291" mass="32674">MSKKQVTSGTKAKKTIVNIIIHIFLAILSFIWVLPIFWVVLTSFRGEKGSYVTTFFPKTYTINNYVKLFTDTSILNFPKMFVNTFIIAIFTCIISTIFVLSVSYTMSRMRFNMRKPFMNVAMILGLFPSFMSMIAVYYILKALGLAEGSMIRIALIVVFSAGSGVGFYVAKGFFDTIPKALDEAAIIDGATRWQVFTKITAPLSKPIIVYTILTSFMGPWVDFIFAKVICRADAQYYTVSIGLWKMLEKEYIDSWYTCFAAGAVVVSIPIAILFLLTQKFYVDGMSGAVKG</sequence>
<evidence type="ECO:0000313" key="11">
    <source>
        <dbReference type="EMBL" id="CRL37666.1"/>
    </source>
</evidence>
<dbReference type="PROSITE" id="PS50928">
    <property type="entry name" value="ABC_TM1"/>
    <property type="match status" value="1"/>
</dbReference>
<evidence type="ECO:0000313" key="19">
    <source>
        <dbReference type="Proteomes" id="UP000266391"/>
    </source>
</evidence>
<evidence type="ECO:0000256" key="8">
    <source>
        <dbReference type="ARBA" id="ARBA00023136"/>
    </source>
</evidence>
<proteinExistence type="inferred from homology"/>
<keyword evidence="4" id="KW-1003">Cell membrane</keyword>
<dbReference type="Proteomes" id="UP000285820">
    <property type="component" value="Unassembled WGS sequence"/>
</dbReference>
<dbReference type="GO" id="GO:0005886">
    <property type="term" value="C:plasma membrane"/>
    <property type="evidence" value="ECO:0007669"/>
    <property type="project" value="UniProtKB-SubCell"/>
</dbReference>
<evidence type="ECO:0000313" key="22">
    <source>
        <dbReference type="Proteomes" id="UP000286271"/>
    </source>
</evidence>